<reference evidence="2" key="1">
    <citation type="submission" date="2015-07" db="EMBL/GenBank/DDBJ databases">
        <authorList>
            <person name="Graham D.E."/>
            <person name="Giannone R.J."/>
            <person name="Gulvik C.A."/>
            <person name="Hettich R.L."/>
            <person name="Klingeman D.M."/>
            <person name="Mahan K.M."/>
            <person name="Parry R.J."/>
            <person name="Spain J.C."/>
        </authorList>
    </citation>
    <scope>NUCLEOTIDE SEQUENCE [LARGE SCALE GENOMIC DNA]</scope>
    <source>
        <strain evidence="2">ATCC 27428</strain>
    </source>
</reference>
<evidence type="ECO:0000313" key="1">
    <source>
        <dbReference type="EMBL" id="PNE34236.1"/>
    </source>
</evidence>
<sequence>MEVQYPPLAVSSLLGSTTAEMDVSAGRYSLRILRSLNPAYEEPSDEPDEFIEDDYEEDADPGEPEEHWLIQLWPQAQASTA</sequence>
<dbReference type="AlphaFoldDB" id="A0A2N8NZP2"/>
<organism evidence="1 2">
    <name type="scientific">Streptomyces eurocidicus</name>
    <name type="common">Streptoverticillium eurocidicus</name>
    <dbReference type="NCBI Taxonomy" id="66423"/>
    <lineage>
        <taxon>Bacteria</taxon>
        <taxon>Bacillati</taxon>
        <taxon>Actinomycetota</taxon>
        <taxon>Actinomycetes</taxon>
        <taxon>Kitasatosporales</taxon>
        <taxon>Streptomycetaceae</taxon>
        <taxon>Streptomyces</taxon>
    </lineage>
</organism>
<name>A0A2N8NZP2_STREU</name>
<evidence type="ECO:0000313" key="2">
    <source>
        <dbReference type="Proteomes" id="UP000235945"/>
    </source>
</evidence>
<dbReference type="EMBL" id="LGUI01000002">
    <property type="protein sequence ID" value="PNE34236.1"/>
    <property type="molecule type" value="Genomic_DNA"/>
</dbReference>
<comment type="caution">
    <text evidence="1">The sequence shown here is derived from an EMBL/GenBank/DDBJ whole genome shotgun (WGS) entry which is preliminary data.</text>
</comment>
<protein>
    <submittedName>
        <fullName evidence="1">Uncharacterized protein</fullName>
    </submittedName>
</protein>
<accession>A0A2N8NZP2</accession>
<keyword evidence="2" id="KW-1185">Reference proteome</keyword>
<dbReference type="Proteomes" id="UP000235945">
    <property type="component" value="Unassembled WGS sequence"/>
</dbReference>
<proteinExistence type="predicted"/>
<gene>
    <name evidence="1" type="ORF">AF335_06220</name>
</gene>